<dbReference type="PROSITE" id="PS00194">
    <property type="entry name" value="THIOREDOXIN_1"/>
    <property type="match status" value="1"/>
</dbReference>
<feature type="domain" description="Thioredoxin" evidence="6">
    <location>
        <begin position="48"/>
        <end position="186"/>
    </location>
</feature>
<evidence type="ECO:0000259" key="6">
    <source>
        <dbReference type="PROSITE" id="PS51352"/>
    </source>
</evidence>
<dbReference type="EMBL" id="UINC01004125">
    <property type="protein sequence ID" value="SVA11996.1"/>
    <property type="molecule type" value="Genomic_DNA"/>
</dbReference>
<reference evidence="7" key="1">
    <citation type="submission" date="2018-05" db="EMBL/GenBank/DDBJ databases">
        <authorList>
            <person name="Lanie J.A."/>
            <person name="Ng W.-L."/>
            <person name="Kazmierczak K.M."/>
            <person name="Andrzejewski T.M."/>
            <person name="Davidsen T.M."/>
            <person name="Wayne K.J."/>
            <person name="Tettelin H."/>
            <person name="Glass J.I."/>
            <person name="Rusch D."/>
            <person name="Podicherti R."/>
            <person name="Tsui H.-C.T."/>
            <person name="Winkler M.E."/>
        </authorList>
    </citation>
    <scope>NUCLEOTIDE SEQUENCE</scope>
</reference>
<evidence type="ECO:0000313" key="7">
    <source>
        <dbReference type="EMBL" id="SVA11996.1"/>
    </source>
</evidence>
<dbReference type="InterPro" id="IPR000866">
    <property type="entry name" value="AhpC/TSA"/>
</dbReference>
<evidence type="ECO:0000256" key="3">
    <source>
        <dbReference type="ARBA" id="ARBA00023157"/>
    </source>
</evidence>
<dbReference type="Pfam" id="PF00578">
    <property type="entry name" value="AhpC-TSA"/>
    <property type="match status" value="1"/>
</dbReference>
<dbReference type="CDD" id="cd02966">
    <property type="entry name" value="TlpA_like_family"/>
    <property type="match status" value="1"/>
</dbReference>
<evidence type="ECO:0000256" key="4">
    <source>
        <dbReference type="ARBA" id="ARBA00023284"/>
    </source>
</evidence>
<dbReference type="GO" id="GO:0016209">
    <property type="term" value="F:antioxidant activity"/>
    <property type="evidence" value="ECO:0007669"/>
    <property type="project" value="InterPro"/>
</dbReference>
<dbReference type="GO" id="GO:0016491">
    <property type="term" value="F:oxidoreductase activity"/>
    <property type="evidence" value="ECO:0007669"/>
    <property type="project" value="InterPro"/>
</dbReference>
<dbReference type="InterPro" id="IPR013766">
    <property type="entry name" value="Thioredoxin_domain"/>
</dbReference>
<keyword evidence="4" id="KW-0676">Redox-active center</keyword>
<dbReference type="GO" id="GO:0017004">
    <property type="term" value="P:cytochrome complex assembly"/>
    <property type="evidence" value="ECO:0007669"/>
    <property type="project" value="UniProtKB-KW"/>
</dbReference>
<sequence>MRSTIQGNTNVVKGIAILILAILISLFTVFLATGLSNRTSATGRSGEQLIGEKSPDFLAAVIDGDSVSLSNYLGSPIVLNFWASWCPPCRDETPHFEKIWRLYRQKDVVLLGINVQDTLADADEYIKEFDVTFTNAIDKDGKIMVDYGVTGLPVTFFIDRDGIIIGRWVGSIGESSLKSRVEALENDSFRNLYGSDKNQDGFRRFN</sequence>
<organism evidence="7">
    <name type="scientific">marine metagenome</name>
    <dbReference type="NCBI Taxonomy" id="408172"/>
    <lineage>
        <taxon>unclassified sequences</taxon>
        <taxon>metagenomes</taxon>
        <taxon>ecological metagenomes</taxon>
    </lineage>
</organism>
<dbReference type="InterPro" id="IPR017937">
    <property type="entry name" value="Thioredoxin_CS"/>
</dbReference>
<dbReference type="Gene3D" id="3.40.30.10">
    <property type="entry name" value="Glutaredoxin"/>
    <property type="match status" value="1"/>
</dbReference>
<gene>
    <name evidence="7" type="ORF">METZ01_LOCUS64850</name>
</gene>
<comment type="subcellular location">
    <subcellularLocation>
        <location evidence="1">Cell envelope</location>
    </subcellularLocation>
</comment>
<name>A0A381T729_9ZZZZ</name>
<dbReference type="SUPFAM" id="SSF52833">
    <property type="entry name" value="Thioredoxin-like"/>
    <property type="match status" value="1"/>
</dbReference>
<dbReference type="PANTHER" id="PTHR42852:SF6">
    <property type="entry name" value="THIOL:DISULFIDE INTERCHANGE PROTEIN DSBE"/>
    <property type="match status" value="1"/>
</dbReference>
<evidence type="ECO:0000256" key="2">
    <source>
        <dbReference type="ARBA" id="ARBA00022748"/>
    </source>
</evidence>
<keyword evidence="3" id="KW-1015">Disulfide bond</keyword>
<dbReference type="PANTHER" id="PTHR42852">
    <property type="entry name" value="THIOL:DISULFIDE INTERCHANGE PROTEIN DSBE"/>
    <property type="match status" value="1"/>
</dbReference>
<keyword evidence="2" id="KW-0201">Cytochrome c-type biogenesis</keyword>
<evidence type="ECO:0000256" key="5">
    <source>
        <dbReference type="SAM" id="Phobius"/>
    </source>
</evidence>
<dbReference type="InterPro" id="IPR050553">
    <property type="entry name" value="Thioredoxin_ResA/DsbE_sf"/>
</dbReference>
<feature type="transmembrane region" description="Helical" evidence="5">
    <location>
        <begin position="15"/>
        <end position="35"/>
    </location>
</feature>
<keyword evidence="5" id="KW-1133">Transmembrane helix</keyword>
<protein>
    <recommendedName>
        <fullName evidence="6">Thioredoxin domain-containing protein</fullName>
    </recommendedName>
</protein>
<dbReference type="InterPro" id="IPR036249">
    <property type="entry name" value="Thioredoxin-like_sf"/>
</dbReference>
<dbReference type="PROSITE" id="PS51352">
    <property type="entry name" value="THIOREDOXIN_2"/>
    <property type="match status" value="1"/>
</dbReference>
<dbReference type="AlphaFoldDB" id="A0A381T729"/>
<proteinExistence type="predicted"/>
<dbReference type="GO" id="GO:0030313">
    <property type="term" value="C:cell envelope"/>
    <property type="evidence" value="ECO:0007669"/>
    <property type="project" value="UniProtKB-SubCell"/>
</dbReference>
<keyword evidence="5" id="KW-0812">Transmembrane</keyword>
<evidence type="ECO:0000256" key="1">
    <source>
        <dbReference type="ARBA" id="ARBA00004196"/>
    </source>
</evidence>
<keyword evidence="5" id="KW-0472">Membrane</keyword>
<accession>A0A381T729</accession>